<reference evidence="1 2" key="1">
    <citation type="submission" date="2023-10" db="EMBL/GenBank/DDBJ databases">
        <title>Virgibacillus halophilus 5B73C genome.</title>
        <authorList>
            <person name="Miliotis G."/>
            <person name="Sengupta P."/>
            <person name="Hameed A."/>
            <person name="Chuvochina M."/>
            <person name="Mcdonagh F."/>
            <person name="Simpson A.C."/>
            <person name="Singh N.K."/>
            <person name="Rekha P.D."/>
            <person name="Raman K."/>
            <person name="Hugenholtz P."/>
            <person name="Venkateswaran K."/>
        </authorList>
    </citation>
    <scope>NUCLEOTIDE SEQUENCE [LARGE SCALE GENOMIC DNA]</scope>
    <source>
        <strain evidence="1 2">5B73C</strain>
    </source>
</reference>
<dbReference type="RefSeq" id="WP_390354807.1">
    <property type="nucleotide sequence ID" value="NZ_JBHUIZ010000006.1"/>
</dbReference>
<sequence>MKHFIIENGKIRDLTEEECTKLALEAGNNKYETLADMLETLRQNYLMHPLPDQLHTKYFLFLNK</sequence>
<gene>
    <name evidence="1" type="ORF">RWE15_07840</name>
</gene>
<keyword evidence="2" id="KW-1185">Reference proteome</keyword>
<evidence type="ECO:0000313" key="1">
    <source>
        <dbReference type="EMBL" id="MDY0394380.1"/>
    </source>
</evidence>
<comment type="caution">
    <text evidence="1">The sequence shown here is derived from an EMBL/GenBank/DDBJ whole genome shotgun (WGS) entry which is preliminary data.</text>
</comment>
<dbReference type="Proteomes" id="UP001281447">
    <property type="component" value="Unassembled WGS sequence"/>
</dbReference>
<accession>A0ABU5C5A3</accession>
<evidence type="ECO:0000313" key="2">
    <source>
        <dbReference type="Proteomes" id="UP001281447"/>
    </source>
</evidence>
<protein>
    <submittedName>
        <fullName evidence="1">Uncharacterized protein</fullName>
    </submittedName>
</protein>
<name>A0ABU5C5A3_9BACI</name>
<dbReference type="EMBL" id="JAWDIP010000003">
    <property type="protein sequence ID" value="MDY0394380.1"/>
    <property type="molecule type" value="Genomic_DNA"/>
</dbReference>
<proteinExistence type="predicted"/>
<organism evidence="1 2">
    <name type="scientific">Tigheibacillus halophilus</name>
    <dbReference type="NCBI Taxonomy" id="361280"/>
    <lineage>
        <taxon>Bacteria</taxon>
        <taxon>Bacillati</taxon>
        <taxon>Bacillota</taxon>
        <taxon>Bacilli</taxon>
        <taxon>Bacillales</taxon>
        <taxon>Bacillaceae</taxon>
        <taxon>Tigheibacillus</taxon>
    </lineage>
</organism>